<dbReference type="AlphaFoldDB" id="A0A7T5ELZ7"/>
<dbReference type="SUPFAM" id="SSF54593">
    <property type="entry name" value="Glyoxalase/Bleomycin resistance protein/Dihydroxybiphenyl dioxygenase"/>
    <property type="match status" value="1"/>
</dbReference>
<feature type="domain" description="PhnB-like" evidence="1">
    <location>
        <begin position="1"/>
        <end position="113"/>
    </location>
</feature>
<dbReference type="PANTHER" id="PTHR33990">
    <property type="entry name" value="PROTEIN YJDN-RELATED"/>
    <property type="match status" value="1"/>
</dbReference>
<dbReference type="InterPro" id="IPR028973">
    <property type="entry name" value="PhnB-like"/>
</dbReference>
<dbReference type="CDD" id="cd06588">
    <property type="entry name" value="PhnB_like"/>
    <property type="match status" value="1"/>
</dbReference>
<dbReference type="EMBL" id="CP073708">
    <property type="protein sequence ID" value="QUO42157.1"/>
    <property type="molecule type" value="Genomic_DNA"/>
</dbReference>
<evidence type="ECO:0000313" key="5">
    <source>
        <dbReference type="Proteomes" id="UP000677234"/>
    </source>
</evidence>
<gene>
    <name evidence="2" type="ORF">JD108_03765</name>
    <name evidence="3" type="ORF">KDJ56_03770</name>
</gene>
<dbReference type="Gene3D" id="3.30.720.110">
    <property type="match status" value="1"/>
</dbReference>
<dbReference type="InterPro" id="IPR009725">
    <property type="entry name" value="3_dmu_93_MTrfase"/>
</dbReference>
<dbReference type="Proteomes" id="UP000595847">
    <property type="component" value="Chromosome"/>
</dbReference>
<organism evidence="2 4">
    <name type="scientific">Brevibacillus composti</name>
    <dbReference type="NCBI Taxonomy" id="2796470"/>
    <lineage>
        <taxon>Bacteria</taxon>
        <taxon>Bacillati</taxon>
        <taxon>Bacillota</taxon>
        <taxon>Bacilli</taxon>
        <taxon>Bacillales</taxon>
        <taxon>Paenibacillaceae</taxon>
        <taxon>Brevibacillus</taxon>
    </lineage>
</organism>
<evidence type="ECO:0000313" key="2">
    <source>
        <dbReference type="EMBL" id="QQE75071.1"/>
    </source>
</evidence>
<dbReference type="InterPro" id="IPR029068">
    <property type="entry name" value="Glyas_Bleomycin-R_OHBP_Dase"/>
</dbReference>
<protein>
    <submittedName>
        <fullName evidence="2">VOC family protein</fullName>
    </submittedName>
</protein>
<sequence length="118" mass="13323">MFAGQAEEAMNFYLSVFDQSEIKQITYQENGSVLHATFALKGQSFMCIDNLTGHPHAYTPALSLFVQCDSEEEIDTVFDKLSQGGKMLMPLEPSPFSEKFGWVEDRYGVSWQVNLAKQ</sequence>
<accession>A0A7T5ELZ7</accession>
<reference evidence="2 4" key="1">
    <citation type="submission" date="2020-12" db="EMBL/GenBank/DDBJ databases">
        <title>strain FJAT-54423T represents a novel species of the genus Brevibacillus.</title>
        <authorList>
            <person name="Tang R."/>
        </authorList>
    </citation>
    <scope>NUCLEOTIDE SEQUENCE [LARGE SCALE GENOMIC DNA]</scope>
    <source>
        <strain evidence="2 4">FJAT-54423</strain>
    </source>
</reference>
<evidence type="ECO:0000313" key="4">
    <source>
        <dbReference type="Proteomes" id="UP000595847"/>
    </source>
</evidence>
<dbReference type="EMBL" id="CP066308">
    <property type="protein sequence ID" value="QQE75071.1"/>
    <property type="molecule type" value="Genomic_DNA"/>
</dbReference>
<dbReference type="Proteomes" id="UP000677234">
    <property type="component" value="Chromosome"/>
</dbReference>
<dbReference type="KEGG" id="bcop:JD108_03765"/>
<dbReference type="PIRSF" id="PIRSF021700">
    <property type="entry name" value="3_dmu_93_MTrfase"/>
    <property type="match status" value="1"/>
</dbReference>
<dbReference type="Gene3D" id="3.30.720.100">
    <property type="match status" value="1"/>
</dbReference>
<proteinExistence type="predicted"/>
<reference evidence="3" key="2">
    <citation type="submission" date="2021-04" db="EMBL/GenBank/DDBJ databases">
        <title>Brevibacillus composti FJAT-54423, complete genome.</title>
        <authorList>
            <person name="Tang R."/>
        </authorList>
    </citation>
    <scope>NUCLEOTIDE SEQUENCE</scope>
    <source>
        <strain evidence="3">FJAT-54424</strain>
    </source>
</reference>
<dbReference type="RefSeq" id="WP_198828604.1">
    <property type="nucleotide sequence ID" value="NZ_CP066308.1"/>
</dbReference>
<dbReference type="Pfam" id="PF06983">
    <property type="entry name" value="3-dmu-9_3-mt"/>
    <property type="match status" value="1"/>
</dbReference>
<evidence type="ECO:0000259" key="1">
    <source>
        <dbReference type="Pfam" id="PF06983"/>
    </source>
</evidence>
<keyword evidence="5" id="KW-1185">Reference proteome</keyword>
<evidence type="ECO:0000313" key="3">
    <source>
        <dbReference type="EMBL" id="QUO42157.1"/>
    </source>
</evidence>
<name>A0A7T5ELZ7_9BACL</name>
<dbReference type="PANTHER" id="PTHR33990:SF4">
    <property type="entry name" value="PHNB-LIKE DOMAIN-CONTAINING PROTEIN"/>
    <property type="match status" value="1"/>
</dbReference>